<dbReference type="EMBL" id="CP002623">
    <property type="protein sequence ID" value="AEI92165.1"/>
    <property type="molecule type" value="Genomic_DNA"/>
</dbReference>
<protein>
    <recommendedName>
        <fullName evidence="1">Hypervirulence associated protein TUDOR domain-containing protein</fullName>
    </recommendedName>
</protein>
<dbReference type="eggNOG" id="ENOG5032YVA">
    <property type="taxonomic scope" value="Bacteria"/>
</dbReference>
<name>F7ZET4_ROSLO</name>
<organism evidence="2 3">
    <name type="scientific">Roseobacter litoralis (strain ATCC 49566 / DSM 6996 / JCM 21268 / NBRC 15278 / OCh 149)</name>
    <dbReference type="NCBI Taxonomy" id="391595"/>
    <lineage>
        <taxon>Bacteria</taxon>
        <taxon>Pseudomonadati</taxon>
        <taxon>Pseudomonadota</taxon>
        <taxon>Alphaproteobacteria</taxon>
        <taxon>Rhodobacterales</taxon>
        <taxon>Roseobacteraceae</taxon>
        <taxon>Roseobacter</taxon>
    </lineage>
</organism>
<dbReference type="AlphaFoldDB" id="F7ZET4"/>
<evidence type="ECO:0000313" key="2">
    <source>
        <dbReference type="EMBL" id="AEI92165.1"/>
    </source>
</evidence>
<feature type="domain" description="Hypervirulence associated protein TUDOR" evidence="1">
    <location>
        <begin position="7"/>
        <end position="68"/>
    </location>
</feature>
<sequence>MAKIKEGDEVQWAWGSGTATGKVQSIFAEKTTRKIKGTEVTRNGSQDDPALYIKQKDGDAVLKLSSEVDKL</sequence>
<dbReference type="Proteomes" id="UP000001353">
    <property type="component" value="Chromosome"/>
</dbReference>
<evidence type="ECO:0000313" key="3">
    <source>
        <dbReference type="Proteomes" id="UP000001353"/>
    </source>
</evidence>
<dbReference type="RefSeq" id="WP_013960109.1">
    <property type="nucleotide sequence ID" value="NC_015730.1"/>
</dbReference>
<dbReference type="OrthoDB" id="283968at2"/>
<dbReference type="KEGG" id="rli:RLO149_c001330"/>
<evidence type="ECO:0000259" key="1">
    <source>
        <dbReference type="Pfam" id="PF11160"/>
    </source>
</evidence>
<keyword evidence="3" id="KW-1185">Reference proteome</keyword>
<proteinExistence type="predicted"/>
<accession>F7ZET4</accession>
<gene>
    <name evidence="2" type="ordered locus">RLO149_c001330</name>
</gene>
<dbReference type="HOGENOM" id="CLU_180079_0_0_5"/>
<dbReference type="InterPro" id="IPR021331">
    <property type="entry name" value="Hva1_TUDOR"/>
</dbReference>
<reference evidence="2 3" key="1">
    <citation type="journal article" date="2011" name="BMC Genomics">
        <title>Comparative genome analysis and genome-guided physiological analysis of Roseobacter litoralis.</title>
        <authorList>
            <person name="Kalhoefer D."/>
            <person name="Thole S."/>
            <person name="Voget S."/>
            <person name="Lehmann R."/>
            <person name="Liesegang H."/>
            <person name="Wollher A."/>
            <person name="Daniel R."/>
            <person name="Simon M."/>
            <person name="Brinkhoff T."/>
        </authorList>
    </citation>
    <scope>NUCLEOTIDE SEQUENCE [LARGE SCALE GENOMIC DNA]</scope>
    <source>
        <strain evidence="3">ATCC 49566 / DSM 6996 / JCM 21268 / NBRC 15278 / OCh 149</strain>
    </source>
</reference>
<dbReference type="Pfam" id="PF11160">
    <property type="entry name" value="Hva1_TUDOR"/>
    <property type="match status" value="1"/>
</dbReference>
<dbReference type="STRING" id="391595.RLO149_c001330"/>